<accession>A0A0R1R5R1</accession>
<keyword evidence="1" id="KW-0079">Bacteriocin immunity</keyword>
<evidence type="ECO:0000256" key="1">
    <source>
        <dbReference type="ARBA" id="ARBA00023025"/>
    </source>
</evidence>
<gene>
    <name evidence="2" type="ORF">FD01_GL002452</name>
</gene>
<dbReference type="Pfam" id="PF08951">
    <property type="entry name" value="EntA_Immun"/>
    <property type="match status" value="1"/>
</dbReference>
<evidence type="ECO:0008006" key="4">
    <source>
        <dbReference type="Google" id="ProtNLM"/>
    </source>
</evidence>
<dbReference type="Gene3D" id="1.20.1440.50">
    <property type="entry name" value="Ta0600-like"/>
    <property type="match status" value="1"/>
</dbReference>
<reference evidence="2 3" key="1">
    <citation type="journal article" date="2015" name="Genome Announc.">
        <title>Expanding the biotechnology potential of lactobacilli through comparative genomics of 213 strains and associated genera.</title>
        <authorList>
            <person name="Sun Z."/>
            <person name="Harris H.M."/>
            <person name="McCann A."/>
            <person name="Guo C."/>
            <person name="Argimon S."/>
            <person name="Zhang W."/>
            <person name="Yang X."/>
            <person name="Jeffery I.B."/>
            <person name="Cooney J.C."/>
            <person name="Kagawa T.F."/>
            <person name="Liu W."/>
            <person name="Song Y."/>
            <person name="Salvetti E."/>
            <person name="Wrobel A."/>
            <person name="Rasinkangas P."/>
            <person name="Parkhill J."/>
            <person name="Rea M.C."/>
            <person name="O'Sullivan O."/>
            <person name="Ritari J."/>
            <person name="Douillard F.P."/>
            <person name="Paul Ross R."/>
            <person name="Yang R."/>
            <person name="Briner A.E."/>
            <person name="Felis G.E."/>
            <person name="de Vos W.M."/>
            <person name="Barrangou R."/>
            <person name="Klaenhammer T.R."/>
            <person name="Caufield P.W."/>
            <person name="Cui Y."/>
            <person name="Zhang H."/>
            <person name="O'Toole P.W."/>
        </authorList>
    </citation>
    <scope>NUCLEOTIDE SEQUENCE [LARGE SCALE GENOMIC DNA]</scope>
    <source>
        <strain evidence="2 3">DSM 13343</strain>
    </source>
</reference>
<dbReference type="RefSeq" id="WP_054717871.1">
    <property type="nucleotide sequence ID" value="NZ_AZEU01000040.1"/>
</dbReference>
<dbReference type="SUPFAM" id="SSF109797">
    <property type="entry name" value="Bacteriocin immunity protein-like"/>
    <property type="match status" value="1"/>
</dbReference>
<dbReference type="InterPro" id="IPR023130">
    <property type="entry name" value="Ta0600-like_sf"/>
</dbReference>
<sequence>MAADFDQIVALAETALNDPEISKDPQLVKLLTKIGEAAMNKQYFYDDRRKFQPTVSMYALAHHHHLPPVLLTLLKVVQTPNAWGGF</sequence>
<dbReference type="Proteomes" id="UP000051790">
    <property type="component" value="Unassembled WGS sequence"/>
</dbReference>
<comment type="caution">
    <text evidence="2">The sequence shown here is derived from an EMBL/GenBank/DDBJ whole genome shotgun (WGS) entry which is preliminary data.</text>
</comment>
<proteinExistence type="predicted"/>
<dbReference type="AlphaFoldDB" id="A0A0R1R5R1"/>
<dbReference type="EMBL" id="AZEU01000040">
    <property type="protein sequence ID" value="KRL52343.1"/>
    <property type="molecule type" value="Genomic_DNA"/>
</dbReference>
<dbReference type="GO" id="GO:0030153">
    <property type="term" value="P:bacteriocin immunity"/>
    <property type="evidence" value="ECO:0007669"/>
    <property type="project" value="UniProtKB-KW"/>
</dbReference>
<dbReference type="InterPro" id="IPR015046">
    <property type="entry name" value="LciA_Immunity-like"/>
</dbReference>
<name>A0A0R1R5R1_9LACO</name>
<dbReference type="PATRIC" id="fig|1423769.4.peg.2646"/>
<dbReference type="OrthoDB" id="2303800at2"/>
<evidence type="ECO:0000313" key="2">
    <source>
        <dbReference type="EMBL" id="KRL52343.1"/>
    </source>
</evidence>
<evidence type="ECO:0000313" key="3">
    <source>
        <dbReference type="Proteomes" id="UP000051790"/>
    </source>
</evidence>
<keyword evidence="3" id="KW-1185">Reference proteome</keyword>
<protein>
    <recommendedName>
        <fullName evidence="4">Bacteriocin immunity protein</fullName>
    </recommendedName>
</protein>
<organism evidence="2 3">
    <name type="scientific">Lacticaseibacillus manihotivorans DSM 13343 = JCM 12514</name>
    <dbReference type="NCBI Taxonomy" id="1423769"/>
    <lineage>
        <taxon>Bacteria</taxon>
        <taxon>Bacillati</taxon>
        <taxon>Bacillota</taxon>
        <taxon>Bacilli</taxon>
        <taxon>Lactobacillales</taxon>
        <taxon>Lactobacillaceae</taxon>
        <taxon>Lacticaseibacillus</taxon>
    </lineage>
</organism>